<proteinExistence type="predicted"/>
<keyword evidence="2" id="KW-1185">Reference proteome</keyword>
<gene>
    <name evidence="1" type="ORF">ACOLOM_LOCUS1110</name>
</gene>
<reference evidence="1" key="1">
    <citation type="submission" date="2021-06" db="EMBL/GenBank/DDBJ databases">
        <authorList>
            <person name="Kallberg Y."/>
            <person name="Tangrot J."/>
            <person name="Rosling A."/>
        </authorList>
    </citation>
    <scope>NUCLEOTIDE SEQUENCE</scope>
    <source>
        <strain evidence="1">CL356</strain>
    </source>
</reference>
<protein>
    <submittedName>
        <fullName evidence="1">3362_t:CDS:1</fullName>
    </submittedName>
</protein>
<comment type="caution">
    <text evidence="1">The sequence shown here is derived from an EMBL/GenBank/DDBJ whole genome shotgun (WGS) entry which is preliminary data.</text>
</comment>
<dbReference type="Proteomes" id="UP000789525">
    <property type="component" value="Unassembled WGS sequence"/>
</dbReference>
<name>A0ACA9K974_9GLOM</name>
<organism evidence="1 2">
    <name type="scientific">Acaulospora colombiana</name>
    <dbReference type="NCBI Taxonomy" id="27376"/>
    <lineage>
        <taxon>Eukaryota</taxon>
        <taxon>Fungi</taxon>
        <taxon>Fungi incertae sedis</taxon>
        <taxon>Mucoromycota</taxon>
        <taxon>Glomeromycotina</taxon>
        <taxon>Glomeromycetes</taxon>
        <taxon>Diversisporales</taxon>
        <taxon>Acaulosporaceae</taxon>
        <taxon>Acaulospora</taxon>
    </lineage>
</organism>
<accession>A0ACA9K974</accession>
<evidence type="ECO:0000313" key="2">
    <source>
        <dbReference type="Proteomes" id="UP000789525"/>
    </source>
</evidence>
<sequence length="77" mass="8990">MKLKLLDKLSKDFTELLGDTEDYNVIIEIGVELNKKSFTAHSAVLRYRSSYFRRELAKTVTNENHKELVRFLADITL</sequence>
<evidence type="ECO:0000313" key="1">
    <source>
        <dbReference type="EMBL" id="CAG8459515.1"/>
    </source>
</evidence>
<dbReference type="EMBL" id="CAJVPT010001262">
    <property type="protein sequence ID" value="CAG8459515.1"/>
    <property type="molecule type" value="Genomic_DNA"/>
</dbReference>